<proteinExistence type="predicted"/>
<reference evidence="4" key="1">
    <citation type="submission" date="2022-12" db="EMBL/GenBank/DDBJ databases">
        <authorList>
            <person name="Webb A."/>
        </authorList>
    </citation>
    <scope>NUCLEOTIDE SEQUENCE</scope>
    <source>
        <strain evidence="4">Pd1</strain>
    </source>
</reference>
<accession>A0AAV0VE84</accession>
<protein>
    <recommendedName>
        <fullName evidence="3">RRM domain-containing protein</fullName>
    </recommendedName>
</protein>
<dbReference type="SUPFAM" id="SSF54928">
    <property type="entry name" value="RNA-binding domain, RBD"/>
    <property type="match status" value="1"/>
</dbReference>
<dbReference type="InterPro" id="IPR000504">
    <property type="entry name" value="RRM_dom"/>
</dbReference>
<dbReference type="PANTHER" id="PTHR21245">
    <property type="entry name" value="HETEROGENEOUS NUCLEAR RIBONUCLEOPROTEIN"/>
    <property type="match status" value="1"/>
</dbReference>
<organism evidence="4 5">
    <name type="scientific">Peronospora destructor</name>
    <dbReference type="NCBI Taxonomy" id="86335"/>
    <lineage>
        <taxon>Eukaryota</taxon>
        <taxon>Sar</taxon>
        <taxon>Stramenopiles</taxon>
        <taxon>Oomycota</taxon>
        <taxon>Peronosporomycetes</taxon>
        <taxon>Peronosporales</taxon>
        <taxon>Peronosporaceae</taxon>
        <taxon>Peronospora</taxon>
    </lineage>
</organism>
<evidence type="ECO:0000313" key="4">
    <source>
        <dbReference type="EMBL" id="CAI5746863.1"/>
    </source>
</evidence>
<name>A0AAV0VE84_9STRA</name>
<dbReference type="PROSITE" id="PS50102">
    <property type="entry name" value="RRM"/>
    <property type="match status" value="1"/>
</dbReference>
<dbReference type="GO" id="GO:0003723">
    <property type="term" value="F:RNA binding"/>
    <property type="evidence" value="ECO:0007669"/>
    <property type="project" value="UniProtKB-UniRule"/>
</dbReference>
<keyword evidence="5" id="KW-1185">Reference proteome</keyword>
<gene>
    <name evidence="4" type="ORF">PDE001_LOCUS11815</name>
</gene>
<sequence>METLAVTEAACRVYVGNLLPRAKEVDLTTKFTQFGTIHSVWIARNPPGFAFVRFAAPDEAQRAVNASGNGEMKILDKIAVEEEVMIGIGEVRNVGD</sequence>
<dbReference type="EMBL" id="CANTFM010002635">
    <property type="protein sequence ID" value="CAI5746863.1"/>
    <property type="molecule type" value="Genomic_DNA"/>
</dbReference>
<dbReference type="SMART" id="SM00360">
    <property type="entry name" value="RRM"/>
    <property type="match status" value="1"/>
</dbReference>
<keyword evidence="1 2" id="KW-0694">RNA-binding</keyword>
<dbReference type="Pfam" id="PF00076">
    <property type="entry name" value="RRM_1"/>
    <property type="match status" value="1"/>
</dbReference>
<feature type="domain" description="RRM" evidence="3">
    <location>
        <begin position="11"/>
        <end position="81"/>
    </location>
</feature>
<evidence type="ECO:0000259" key="3">
    <source>
        <dbReference type="PROSITE" id="PS50102"/>
    </source>
</evidence>
<dbReference type="InterPro" id="IPR012677">
    <property type="entry name" value="Nucleotide-bd_a/b_plait_sf"/>
</dbReference>
<evidence type="ECO:0000256" key="2">
    <source>
        <dbReference type="PROSITE-ProRule" id="PRU00176"/>
    </source>
</evidence>
<dbReference type="AlphaFoldDB" id="A0AAV0VE84"/>
<comment type="caution">
    <text evidence="4">The sequence shown here is derived from an EMBL/GenBank/DDBJ whole genome shotgun (WGS) entry which is preliminary data.</text>
</comment>
<dbReference type="InterPro" id="IPR035979">
    <property type="entry name" value="RBD_domain_sf"/>
</dbReference>
<dbReference type="Proteomes" id="UP001162029">
    <property type="component" value="Unassembled WGS sequence"/>
</dbReference>
<dbReference type="Gene3D" id="3.30.70.330">
    <property type="match status" value="1"/>
</dbReference>
<evidence type="ECO:0000256" key="1">
    <source>
        <dbReference type="ARBA" id="ARBA00022884"/>
    </source>
</evidence>
<evidence type="ECO:0000313" key="5">
    <source>
        <dbReference type="Proteomes" id="UP001162029"/>
    </source>
</evidence>